<name>A0A521CGW1_9EURY</name>
<organism evidence="2 3">
    <name type="scientific">Halorubrum cibi</name>
    <dbReference type="NCBI Taxonomy" id="413815"/>
    <lineage>
        <taxon>Archaea</taxon>
        <taxon>Methanobacteriati</taxon>
        <taxon>Methanobacteriota</taxon>
        <taxon>Stenosarchaea group</taxon>
        <taxon>Halobacteria</taxon>
        <taxon>Halobacteriales</taxon>
        <taxon>Haloferacaceae</taxon>
        <taxon>Halorubrum</taxon>
    </lineage>
</organism>
<dbReference type="EMBL" id="FXTD01000004">
    <property type="protein sequence ID" value="SMO58707.1"/>
    <property type="molecule type" value="Genomic_DNA"/>
</dbReference>
<reference evidence="2 3" key="1">
    <citation type="submission" date="2017-05" db="EMBL/GenBank/DDBJ databases">
        <authorList>
            <person name="Varghese N."/>
            <person name="Submissions S."/>
        </authorList>
    </citation>
    <scope>NUCLEOTIDE SEQUENCE [LARGE SCALE GENOMIC DNA]</scope>
    <source>
        <strain evidence="2 3">DSM 19504</strain>
    </source>
</reference>
<gene>
    <name evidence="2" type="ORF">SAMN06264867_104190</name>
</gene>
<evidence type="ECO:0000313" key="3">
    <source>
        <dbReference type="Proteomes" id="UP000319712"/>
    </source>
</evidence>
<dbReference type="RefSeq" id="WP_142986245.1">
    <property type="nucleotide sequence ID" value="NZ_FXTD01000004.1"/>
</dbReference>
<dbReference type="Pfam" id="PF25252">
    <property type="entry name" value="DUF7854"/>
    <property type="match status" value="1"/>
</dbReference>
<evidence type="ECO:0000256" key="1">
    <source>
        <dbReference type="SAM" id="MobiDB-lite"/>
    </source>
</evidence>
<dbReference type="InterPro" id="IPR057176">
    <property type="entry name" value="DUF7854"/>
</dbReference>
<dbReference type="OrthoDB" id="226203at2157"/>
<dbReference type="Proteomes" id="UP000319712">
    <property type="component" value="Unassembled WGS sequence"/>
</dbReference>
<feature type="region of interest" description="Disordered" evidence="1">
    <location>
        <begin position="81"/>
        <end position="101"/>
    </location>
</feature>
<sequence>MDRISALRNVENALRAFENGEEDLSGTERRVAAVLRTYATEFDGEDAVFRAVGDPPVDGRVVVAPSEPAARERVLAAAGIDPVDAESTAGDDVPEFDLERV</sequence>
<dbReference type="AlphaFoldDB" id="A0A521CGW1"/>
<evidence type="ECO:0000313" key="2">
    <source>
        <dbReference type="EMBL" id="SMO58707.1"/>
    </source>
</evidence>
<feature type="compositionally biased region" description="Acidic residues" evidence="1">
    <location>
        <begin position="92"/>
        <end position="101"/>
    </location>
</feature>
<accession>A0A521CGW1</accession>
<keyword evidence="3" id="KW-1185">Reference proteome</keyword>
<protein>
    <submittedName>
        <fullName evidence="2">Uncharacterized protein</fullName>
    </submittedName>
</protein>
<proteinExistence type="predicted"/>